<dbReference type="PANTHER" id="PTHR30408:SF12">
    <property type="entry name" value="TYPE I RESTRICTION ENZYME MJAVIII SPECIFICITY SUBUNIT"/>
    <property type="match status" value="1"/>
</dbReference>
<keyword evidence="3" id="KW-0540">Nuclease</keyword>
<dbReference type="GO" id="GO:0004519">
    <property type="term" value="F:endonuclease activity"/>
    <property type="evidence" value="ECO:0007669"/>
    <property type="project" value="UniProtKB-KW"/>
</dbReference>
<keyword evidence="1" id="KW-0680">Restriction system</keyword>
<protein>
    <submittedName>
        <fullName evidence="3">Restriction endonuclease subunit S</fullName>
    </submittedName>
</protein>
<reference evidence="3" key="1">
    <citation type="submission" date="2023-06" db="EMBL/GenBank/DDBJ databases">
        <title>Genome sequences of Xanthomonas arboricola from Serbia and Montenegro.</title>
        <authorList>
            <person name="Ilicic R."/>
            <person name="Jelusic A."/>
            <person name="Harrison J."/>
            <person name="Greer S."/>
            <person name="Grant M."/>
            <person name="Vicente J."/>
            <person name="Popovic Milovanovic T."/>
            <person name="Studholme D.J."/>
        </authorList>
    </citation>
    <scope>NUCLEOTIDE SEQUENCE</scope>
    <source>
        <strain evidence="3">Xp320</strain>
    </source>
</reference>
<dbReference type="AlphaFoldDB" id="A0AAP4NIF6"/>
<keyword evidence="3" id="KW-0255">Endonuclease</keyword>
<comment type="caution">
    <text evidence="3">The sequence shown here is derived from an EMBL/GenBank/DDBJ whole genome shotgun (WGS) entry which is preliminary data.</text>
</comment>
<sequence>MGAIKPLTRYDQGVVSSLYICFRLRDGAEADADFFRHYFEEGMLNEGLSGIAQEGARNHGLLNVGVGDFFKLRLHIPDVIEQRRIAAILNMAEQKERLITAQLGKLRDEKKALMSQLLTGKRRVRLPADEAAHA</sequence>
<evidence type="ECO:0000256" key="2">
    <source>
        <dbReference type="ARBA" id="ARBA00023125"/>
    </source>
</evidence>
<evidence type="ECO:0000313" key="3">
    <source>
        <dbReference type="EMBL" id="MDN0285341.1"/>
    </source>
</evidence>
<keyword evidence="2" id="KW-0238">DNA-binding</keyword>
<dbReference type="SUPFAM" id="SSF116734">
    <property type="entry name" value="DNA methylase specificity domain"/>
    <property type="match status" value="1"/>
</dbReference>
<dbReference type="PANTHER" id="PTHR30408">
    <property type="entry name" value="TYPE-1 RESTRICTION ENZYME ECOKI SPECIFICITY PROTEIN"/>
    <property type="match status" value="1"/>
</dbReference>
<dbReference type="Gene3D" id="3.90.220.20">
    <property type="entry name" value="DNA methylase specificity domains"/>
    <property type="match status" value="1"/>
</dbReference>
<name>A0AAP4NIF6_9XANT</name>
<organism evidence="3">
    <name type="scientific">Xanthomonas arboricola pv. pruni</name>
    <dbReference type="NCBI Taxonomy" id="69929"/>
    <lineage>
        <taxon>Bacteria</taxon>
        <taxon>Pseudomonadati</taxon>
        <taxon>Pseudomonadota</taxon>
        <taxon>Gammaproteobacteria</taxon>
        <taxon>Lysobacterales</taxon>
        <taxon>Lysobacteraceae</taxon>
        <taxon>Xanthomonas</taxon>
    </lineage>
</organism>
<keyword evidence="3" id="KW-0378">Hydrolase</keyword>
<evidence type="ECO:0000256" key="1">
    <source>
        <dbReference type="ARBA" id="ARBA00022747"/>
    </source>
</evidence>
<gene>
    <name evidence="3" type="ORF">QSH54_01425</name>
</gene>
<dbReference type="EMBL" id="JASVYU010000001">
    <property type="protein sequence ID" value="MDN0285341.1"/>
    <property type="molecule type" value="Genomic_DNA"/>
</dbReference>
<dbReference type="GO" id="GO:0009307">
    <property type="term" value="P:DNA restriction-modification system"/>
    <property type="evidence" value="ECO:0007669"/>
    <property type="project" value="UniProtKB-KW"/>
</dbReference>
<dbReference type="InterPro" id="IPR044946">
    <property type="entry name" value="Restrct_endonuc_typeI_TRD_sf"/>
</dbReference>
<accession>A0AAP4NIF6</accession>
<dbReference type="RefSeq" id="WP_051634056.1">
    <property type="nucleotide sequence ID" value="NZ_CP044334.1"/>
</dbReference>
<dbReference type="GO" id="GO:0003677">
    <property type="term" value="F:DNA binding"/>
    <property type="evidence" value="ECO:0007669"/>
    <property type="project" value="UniProtKB-KW"/>
</dbReference>
<proteinExistence type="predicted"/>
<dbReference type="InterPro" id="IPR052021">
    <property type="entry name" value="Type-I_RS_S_subunit"/>
</dbReference>